<dbReference type="CDD" id="cd24163">
    <property type="entry name" value="RWDD2_C"/>
    <property type="match status" value="1"/>
</dbReference>
<dbReference type="Gene3D" id="3.10.110.10">
    <property type="entry name" value="Ubiquitin Conjugating Enzyme"/>
    <property type="match status" value="1"/>
</dbReference>
<accession>A0A0K3CQE3</accession>
<feature type="region of interest" description="Disordered" evidence="1">
    <location>
        <begin position="275"/>
        <end position="294"/>
    </location>
</feature>
<protein>
    <submittedName>
        <fullName evidence="3">BY PROTMAP: gi|472584180|gb|EMS21786.1| DUF1115 domain protein [Rhodosporidium toruloides NP11] gi|647394495|emb|CDR35725.1| RHTO0S01e05732g1_1 [Rhodosporidium toruloides]</fullName>
    </submittedName>
</protein>
<dbReference type="EMBL" id="CWKI01000010">
    <property type="protein sequence ID" value="CTR09406.1"/>
    <property type="molecule type" value="Genomic_DNA"/>
</dbReference>
<gene>
    <name evidence="3" type="primary">FGENESH: predicted gene_10.104</name>
    <name evidence="3" type="ORF">BN2166_0052670</name>
</gene>
<dbReference type="PIRSF" id="PIRSF038021">
    <property type="entry name" value="UCP038021_RWDD2"/>
    <property type="match status" value="1"/>
</dbReference>
<proteinExistence type="predicted"/>
<feature type="domain" description="Small nuclear ribonucleoprotein Prp3 C-terminal" evidence="2">
    <location>
        <begin position="191"/>
        <end position="252"/>
    </location>
</feature>
<dbReference type="AlphaFoldDB" id="A0A0K3CQE3"/>
<dbReference type="InterPro" id="IPR017359">
    <property type="entry name" value="Phi-like"/>
</dbReference>
<organism evidence="3 4">
    <name type="scientific">Rhodotorula toruloides</name>
    <name type="common">Yeast</name>
    <name type="synonym">Rhodosporidium toruloides</name>
    <dbReference type="NCBI Taxonomy" id="5286"/>
    <lineage>
        <taxon>Eukaryota</taxon>
        <taxon>Fungi</taxon>
        <taxon>Dikarya</taxon>
        <taxon>Basidiomycota</taxon>
        <taxon>Pucciniomycotina</taxon>
        <taxon>Microbotryomycetes</taxon>
        <taxon>Sporidiobolales</taxon>
        <taxon>Sporidiobolaceae</taxon>
        <taxon>Rhodotorula</taxon>
    </lineage>
</organism>
<reference evidence="3 4" key="1">
    <citation type="submission" date="2015-07" db="EMBL/GenBank/DDBJ databases">
        <authorList>
            <person name="Cajimat M.N.B."/>
            <person name="Milazzo M.L."/>
            <person name="Fulhorst C.F."/>
        </authorList>
    </citation>
    <scope>NUCLEOTIDE SEQUENCE [LARGE SCALE GENOMIC DNA]</scope>
    <source>
        <strain evidence="3">Single colony</strain>
    </source>
</reference>
<dbReference type="InterPro" id="IPR010541">
    <property type="entry name" value="Prp3_C"/>
</dbReference>
<sequence>MAPLLSLELLALQLESFELAQSLFPLSGELELEEETAVILPSLRRWITEGHTPYDGDAEVGRDAVLPTNDIAFTVTLEVTSAANPASIHTLVLAIRLPLTKPLDFAHTLADGSPAATIRLQQPPWMSRTTHDGLAASLPSCNPSTFTSNTDLLLHTIDFLRDKVASVIPLSSERTPTDTPKKADEPEFRVWLWFPSLSTREKRDDIVNWAPEYGLTGFVLAGKPALLCLEGTESNVQTYLAEIKAKSWADIPSFQKKVRLPSLFCPFLAHTPHTDLRTLPHPPPPPSTPSTDPTAHRIFTTMDEITSLIPRTGQRGNRGEMGEVRDFLETKGLGEAFGLVIGVGQF</sequence>
<evidence type="ECO:0000256" key="1">
    <source>
        <dbReference type="SAM" id="MobiDB-lite"/>
    </source>
</evidence>
<dbReference type="OMA" id="YIRCNQL"/>
<name>A0A0K3CQE3_RHOTO</name>
<evidence type="ECO:0000313" key="4">
    <source>
        <dbReference type="Proteomes" id="UP000199069"/>
    </source>
</evidence>
<dbReference type="PANTHER" id="PTHR15955">
    <property type="entry name" value="RWD DOMAIN CONTAINING PROTEIN 2"/>
    <property type="match status" value="1"/>
</dbReference>
<keyword evidence="4" id="KW-1185">Reference proteome</keyword>
<evidence type="ECO:0000313" key="3">
    <source>
        <dbReference type="EMBL" id="CTR09406.1"/>
    </source>
</evidence>
<evidence type="ECO:0000259" key="2">
    <source>
        <dbReference type="Pfam" id="PF06544"/>
    </source>
</evidence>
<dbReference type="Pfam" id="PF06544">
    <property type="entry name" value="Prp3_C"/>
    <property type="match status" value="1"/>
</dbReference>
<dbReference type="InterPro" id="IPR016135">
    <property type="entry name" value="UBQ-conjugating_enzyme/RWD"/>
</dbReference>
<dbReference type="SUPFAM" id="SSF54495">
    <property type="entry name" value="UBC-like"/>
    <property type="match status" value="1"/>
</dbReference>
<dbReference type="Proteomes" id="UP000199069">
    <property type="component" value="Unassembled WGS sequence"/>
</dbReference>
<dbReference type="InterPro" id="IPR059181">
    <property type="entry name" value="RWDD2A-B_C"/>
</dbReference>
<dbReference type="PANTHER" id="PTHR15955:SF10">
    <property type="entry name" value="DUF1115 DOMAIN PROTEIN (AFU_ORTHOLOGUE AFUA_5G14750)"/>
    <property type="match status" value="1"/>
</dbReference>